<feature type="domain" description="Glycosyl transferase family 51" evidence="10">
    <location>
        <begin position="71"/>
        <end position="260"/>
    </location>
</feature>
<dbReference type="Gene3D" id="3.40.710.10">
    <property type="entry name" value="DD-peptidase/beta-lactamase superfamily"/>
    <property type="match status" value="1"/>
</dbReference>
<dbReference type="GO" id="GO:0008658">
    <property type="term" value="F:penicillin binding"/>
    <property type="evidence" value="ECO:0007669"/>
    <property type="project" value="InterPro"/>
</dbReference>
<dbReference type="RefSeq" id="WP_236750307.1">
    <property type="nucleotide sequence ID" value="NZ_CP014859.1"/>
</dbReference>
<keyword evidence="3" id="KW-0328">Glycosyltransferase</keyword>
<gene>
    <name evidence="11" type="ORF">TL08_17815</name>
</gene>
<evidence type="ECO:0000259" key="10">
    <source>
        <dbReference type="Pfam" id="PF00912"/>
    </source>
</evidence>
<dbReference type="PANTHER" id="PTHR32282:SF33">
    <property type="entry name" value="PEPTIDOGLYCAN GLYCOSYLTRANSFERASE"/>
    <property type="match status" value="1"/>
</dbReference>
<dbReference type="GO" id="GO:0006508">
    <property type="term" value="P:proteolysis"/>
    <property type="evidence" value="ECO:0007669"/>
    <property type="project" value="UniProtKB-KW"/>
</dbReference>
<dbReference type="SUPFAM" id="SSF56601">
    <property type="entry name" value="beta-lactamase/transpeptidase-like"/>
    <property type="match status" value="1"/>
</dbReference>
<evidence type="ECO:0000313" key="12">
    <source>
        <dbReference type="Proteomes" id="UP000095210"/>
    </source>
</evidence>
<dbReference type="Pfam" id="PF00912">
    <property type="entry name" value="Transgly"/>
    <property type="match status" value="1"/>
</dbReference>
<dbReference type="InterPro" id="IPR012338">
    <property type="entry name" value="Beta-lactam/transpept-like"/>
</dbReference>
<evidence type="ECO:0000256" key="5">
    <source>
        <dbReference type="ARBA" id="ARBA00022801"/>
    </source>
</evidence>
<keyword evidence="2" id="KW-0645">Protease</keyword>
<evidence type="ECO:0000256" key="1">
    <source>
        <dbReference type="ARBA" id="ARBA00022645"/>
    </source>
</evidence>
<organism evidence="11 12">
    <name type="scientific">Actinoalloteichus hymeniacidonis</name>
    <dbReference type="NCBI Taxonomy" id="340345"/>
    <lineage>
        <taxon>Bacteria</taxon>
        <taxon>Bacillati</taxon>
        <taxon>Actinomycetota</taxon>
        <taxon>Actinomycetes</taxon>
        <taxon>Pseudonocardiales</taxon>
        <taxon>Pseudonocardiaceae</taxon>
        <taxon>Actinoalloteichus</taxon>
    </lineage>
</organism>
<evidence type="ECO:0000256" key="6">
    <source>
        <dbReference type="ARBA" id="ARBA00023268"/>
    </source>
</evidence>
<keyword evidence="5" id="KW-0378">Hydrolase</keyword>
<name>A0AAC9MYG0_9PSEU</name>
<evidence type="ECO:0000256" key="7">
    <source>
        <dbReference type="ARBA" id="ARBA00034000"/>
    </source>
</evidence>
<dbReference type="InterPro" id="IPR036950">
    <property type="entry name" value="PBP_transglycosylase"/>
</dbReference>
<dbReference type="GO" id="GO:0008955">
    <property type="term" value="F:peptidoglycan glycosyltransferase activity"/>
    <property type="evidence" value="ECO:0007669"/>
    <property type="project" value="UniProtKB-EC"/>
</dbReference>
<evidence type="ECO:0000313" key="11">
    <source>
        <dbReference type="EMBL" id="AOS64363.1"/>
    </source>
</evidence>
<reference evidence="12" key="1">
    <citation type="submission" date="2016-03" db="EMBL/GenBank/DDBJ databases">
        <title>Complete genome sequence of the type strain Actinoalloteichus hymeniacidonis DSM 45092.</title>
        <authorList>
            <person name="Schaffert L."/>
            <person name="Albersmeier A."/>
            <person name="Winkler A."/>
            <person name="Kalinowski J."/>
            <person name="Zotchev S."/>
            <person name="Ruckert C."/>
        </authorList>
    </citation>
    <scope>NUCLEOTIDE SEQUENCE [LARGE SCALE GENOMIC DNA]</scope>
    <source>
        <strain evidence="12">HPA177(T) (DSM 45092(T))</strain>
    </source>
</reference>
<evidence type="ECO:0000259" key="9">
    <source>
        <dbReference type="Pfam" id="PF00905"/>
    </source>
</evidence>
<evidence type="ECO:0000256" key="3">
    <source>
        <dbReference type="ARBA" id="ARBA00022676"/>
    </source>
</evidence>
<dbReference type="InterPro" id="IPR023346">
    <property type="entry name" value="Lysozyme-like_dom_sf"/>
</dbReference>
<evidence type="ECO:0000256" key="4">
    <source>
        <dbReference type="ARBA" id="ARBA00022679"/>
    </source>
</evidence>
<keyword evidence="1 11" id="KW-0121">Carboxypeptidase</keyword>
<dbReference type="SUPFAM" id="SSF53955">
    <property type="entry name" value="Lysozyme-like"/>
    <property type="match status" value="1"/>
</dbReference>
<dbReference type="InterPro" id="IPR001264">
    <property type="entry name" value="Glyco_trans_51"/>
</dbReference>
<dbReference type="Gene3D" id="1.10.3810.10">
    <property type="entry name" value="Biosynthetic peptidoglycan transglycosylase-like"/>
    <property type="match status" value="1"/>
</dbReference>
<dbReference type="GO" id="GO:0030288">
    <property type="term" value="C:outer membrane-bounded periplasmic space"/>
    <property type="evidence" value="ECO:0007669"/>
    <property type="project" value="TreeGrafter"/>
</dbReference>
<sequence>MPAVFLARAKGLSKLLGLCLIAGVLVAAVLFPVAAGFGAVSNQAAETVNNTSAEVEERLPATNTKVTDKDGNVIAHLFHQNRVIVGADAISEQMKAAIVAVEDRRFEEHDGVDWQATVRVALQNQMSGEIEGGGSTLTQQYVKNYLAFVVADGDPENPEYAAATETTIARKLREARIALDLEKRMTKDEILAGYLNVVPYGNEIFGVHQAAEAYFSTTPDKLTVSQSALLAAIVNAPSSLNPIRRPEQALERRNVVIQLMADQGRFSEDGPEENQRIADEIKQEGLGVGETLNQTYNGCVGAGTGHINGFFCSYVVNYLVEHGFDLDEIKRGGYTIQTTLDARATDAAKQAAEHHVPKNADGVANVMAVVEPGTESHKVRALVANRDYGVDPAQYQTQIDLPSYVTTFGAGSIYKVFTAAAALERGYKIGQQLDVPEVYTSNTYRGPNGPYQVRNASQNLPEQMSLTDALAKSPNTPFIAMQEDIGVGAVVDMASRLGLREGMNEVNLSGTAIQPDSPDGRLNQSQGDAVTNGNQGSFTLGAGPTGVLELANVSATLVSGGVWCPPTPIEEIRDRNGNVVPIDEAPCEQAVDKGLADSMVVAMSKDTAPGGTAVNAATNAGWNRPMLGKTGTTQNYASAAFIGATPQYAGANLIFGDTPSPQPLCNGNPPHLCQSGNMYGGNVPARTWFDTMNVLHDGLETAPLPAAHPRYS</sequence>
<feature type="domain" description="Penicillin-binding protein transpeptidase" evidence="9">
    <location>
        <begin position="377"/>
        <end position="654"/>
    </location>
</feature>
<dbReference type="Proteomes" id="UP000095210">
    <property type="component" value="Chromosome"/>
</dbReference>
<dbReference type="GO" id="GO:0009002">
    <property type="term" value="F:serine-type D-Ala-D-Ala carboxypeptidase activity"/>
    <property type="evidence" value="ECO:0007669"/>
    <property type="project" value="UniProtKB-EC"/>
</dbReference>
<keyword evidence="12" id="KW-1185">Reference proteome</keyword>
<comment type="catalytic activity">
    <reaction evidence="7">
        <text>Preferential cleavage: (Ac)2-L-Lys-D-Ala-|-D-Ala. Also transpeptidation of peptidyl-alanyl moieties that are N-acyl substituents of D-alanine.</text>
        <dbReference type="EC" id="3.4.16.4"/>
    </reaction>
</comment>
<keyword evidence="4" id="KW-0808">Transferase</keyword>
<evidence type="ECO:0000256" key="2">
    <source>
        <dbReference type="ARBA" id="ARBA00022670"/>
    </source>
</evidence>
<dbReference type="KEGG" id="ahm:TL08_17815"/>
<dbReference type="AlphaFoldDB" id="A0AAC9MYG0"/>
<keyword evidence="6" id="KW-0511">Multifunctional enzyme</keyword>
<proteinExistence type="predicted"/>
<dbReference type="InterPro" id="IPR001460">
    <property type="entry name" value="PCN-bd_Tpept"/>
</dbReference>
<accession>A0AAC9MYG0</accession>
<protein>
    <submittedName>
        <fullName evidence="11">Membrane carboxypeptidase (Penicillin-binding protein)</fullName>
    </submittedName>
</protein>
<dbReference type="Pfam" id="PF00905">
    <property type="entry name" value="Transpeptidase"/>
    <property type="match status" value="1"/>
</dbReference>
<comment type="catalytic activity">
    <reaction evidence="8">
        <text>[GlcNAc-(1-&gt;4)-Mur2Ac(oyl-L-Ala-gamma-D-Glu-L-Lys-D-Ala-D-Ala)](n)-di-trans,octa-cis-undecaprenyl diphosphate + beta-D-GlcNAc-(1-&gt;4)-Mur2Ac(oyl-L-Ala-gamma-D-Glu-L-Lys-D-Ala-D-Ala)-di-trans,octa-cis-undecaprenyl diphosphate = [GlcNAc-(1-&gt;4)-Mur2Ac(oyl-L-Ala-gamma-D-Glu-L-Lys-D-Ala-D-Ala)](n+1)-di-trans,octa-cis-undecaprenyl diphosphate + di-trans,octa-cis-undecaprenyl diphosphate + H(+)</text>
        <dbReference type="Rhea" id="RHEA:23708"/>
        <dbReference type="Rhea" id="RHEA-COMP:9602"/>
        <dbReference type="Rhea" id="RHEA-COMP:9603"/>
        <dbReference type="ChEBI" id="CHEBI:15378"/>
        <dbReference type="ChEBI" id="CHEBI:58405"/>
        <dbReference type="ChEBI" id="CHEBI:60033"/>
        <dbReference type="ChEBI" id="CHEBI:78435"/>
        <dbReference type="EC" id="2.4.99.28"/>
    </reaction>
</comment>
<dbReference type="EMBL" id="CP014859">
    <property type="protein sequence ID" value="AOS64363.1"/>
    <property type="molecule type" value="Genomic_DNA"/>
</dbReference>
<dbReference type="PANTHER" id="PTHR32282">
    <property type="entry name" value="BINDING PROTEIN TRANSPEPTIDASE, PUTATIVE-RELATED"/>
    <property type="match status" value="1"/>
</dbReference>
<dbReference type="GO" id="GO:0009252">
    <property type="term" value="P:peptidoglycan biosynthetic process"/>
    <property type="evidence" value="ECO:0007669"/>
    <property type="project" value="TreeGrafter"/>
</dbReference>
<dbReference type="InterPro" id="IPR050396">
    <property type="entry name" value="Glycosyltr_51/Transpeptidase"/>
</dbReference>
<evidence type="ECO:0000256" key="8">
    <source>
        <dbReference type="ARBA" id="ARBA00049902"/>
    </source>
</evidence>